<gene>
    <name evidence="1" type="ORF">CYNAS_LOCUS14789</name>
</gene>
<protein>
    <submittedName>
        <fullName evidence="1">Uncharacterized protein</fullName>
    </submittedName>
</protein>
<keyword evidence="2" id="KW-1185">Reference proteome</keyword>
<dbReference type="EMBL" id="CATQJL010000305">
    <property type="protein sequence ID" value="CAJ0602806.1"/>
    <property type="molecule type" value="Genomic_DNA"/>
</dbReference>
<accession>A0AA36H2C9</accession>
<proteinExistence type="predicted"/>
<evidence type="ECO:0000313" key="1">
    <source>
        <dbReference type="EMBL" id="CAJ0602806.1"/>
    </source>
</evidence>
<dbReference type="Proteomes" id="UP001176961">
    <property type="component" value="Unassembled WGS sequence"/>
</dbReference>
<evidence type="ECO:0000313" key="2">
    <source>
        <dbReference type="Proteomes" id="UP001176961"/>
    </source>
</evidence>
<reference evidence="1" key="1">
    <citation type="submission" date="2023-07" db="EMBL/GenBank/DDBJ databases">
        <authorList>
            <consortium name="CYATHOMIX"/>
        </authorList>
    </citation>
    <scope>NUCLEOTIDE SEQUENCE</scope>
    <source>
        <strain evidence="1">N/A</strain>
    </source>
</reference>
<comment type="caution">
    <text evidence="1">The sequence shown here is derived from an EMBL/GenBank/DDBJ whole genome shotgun (WGS) entry which is preliminary data.</text>
</comment>
<dbReference type="AlphaFoldDB" id="A0AA36H2C9"/>
<organism evidence="1 2">
    <name type="scientific">Cylicocyclus nassatus</name>
    <name type="common">Nematode worm</name>
    <dbReference type="NCBI Taxonomy" id="53992"/>
    <lineage>
        <taxon>Eukaryota</taxon>
        <taxon>Metazoa</taxon>
        <taxon>Ecdysozoa</taxon>
        <taxon>Nematoda</taxon>
        <taxon>Chromadorea</taxon>
        <taxon>Rhabditida</taxon>
        <taxon>Rhabditina</taxon>
        <taxon>Rhabditomorpha</taxon>
        <taxon>Strongyloidea</taxon>
        <taxon>Strongylidae</taxon>
        <taxon>Cylicocyclus</taxon>
    </lineage>
</organism>
<name>A0AA36H2C9_CYLNA</name>
<sequence length="74" mass="8519">MRLDDFSQSVKDKYSARVQELLAALPVVKQDKFQGLEFKNLQPNTFENAKLPFTVCILLPINKGAYKEEEKKTD</sequence>